<dbReference type="EMBL" id="LAHO01000016">
    <property type="protein sequence ID" value="KKO44424.1"/>
    <property type="molecule type" value="Genomic_DNA"/>
</dbReference>
<dbReference type="CDD" id="cd12797">
    <property type="entry name" value="M23_peptidase"/>
    <property type="match status" value="1"/>
</dbReference>
<dbReference type="InterPro" id="IPR011055">
    <property type="entry name" value="Dup_hybrid_motif"/>
</dbReference>
<dbReference type="Proteomes" id="UP000034228">
    <property type="component" value="Unassembled WGS sequence"/>
</dbReference>
<dbReference type="STRING" id="336831.WG68_15330"/>
<evidence type="ECO:0000256" key="1">
    <source>
        <dbReference type="ARBA" id="ARBA00022729"/>
    </source>
</evidence>
<protein>
    <submittedName>
        <fullName evidence="5">Peptidase M23</fullName>
    </submittedName>
</protein>
<evidence type="ECO:0000313" key="6">
    <source>
        <dbReference type="Proteomes" id="UP000034228"/>
    </source>
</evidence>
<sequence length="316" mass="35551">MKDRIIISVSSINGTRHFSISKLFKRNAVISLWLILFTVIITAAVIDYLLKTVDHTKNQQQLLAAQAEHLAAEITELSQTREQLQHELSIKQDEMLQVSTRLGEIELTLGLEQEFPQDLEARLDTATVNSSAKMAMLQLVPNGSPLEFRRRSSRFGVRTHPIMGKQQHHNGIDLSANRGTPIYAPADGVVEAVRPSKNGYGNLLKIRHAFGFSTLYAHLDEFKVANGNFVHKGQLIATSGNTGNSTAPHLHYEIHFLDRSLNPQHFMDWDSNNFDLVFEKERSIKWDSLVTMLQTKASTQLQLLSLRDAQLSEASD</sequence>
<keyword evidence="1" id="KW-0732">Signal</keyword>
<feature type="domain" description="M23ase beta-sheet core" evidence="4">
    <location>
        <begin position="168"/>
        <end position="263"/>
    </location>
</feature>
<keyword evidence="6" id="KW-1185">Reference proteome</keyword>
<dbReference type="InterPro" id="IPR016047">
    <property type="entry name" value="M23ase_b-sheet_dom"/>
</dbReference>
<evidence type="ECO:0000313" key="5">
    <source>
        <dbReference type="EMBL" id="KKO44424.1"/>
    </source>
</evidence>
<gene>
    <name evidence="5" type="ORF">WG68_15330</name>
</gene>
<reference evidence="5 6" key="1">
    <citation type="submission" date="2015-03" db="EMBL/GenBank/DDBJ databases">
        <title>Draft genome sequences of two protease-producing strains of Arsukibacterium isolated from two cold and alkaline environments.</title>
        <authorList>
            <person name="Lylloff J.E."/>
            <person name="Skov L.B."/>
            <person name="Jepsen M."/>
            <person name="Hallin P.F."/>
            <person name="Sorensen S.J."/>
            <person name="Stougaard P."/>
            <person name="Glaring M.A."/>
        </authorList>
    </citation>
    <scope>NUCLEOTIDE SEQUENCE [LARGE SCALE GENOMIC DNA]</scope>
    <source>
        <strain evidence="5 6">GCM72</strain>
    </source>
</reference>
<dbReference type="RefSeq" id="WP_046558603.1">
    <property type="nucleotide sequence ID" value="NZ_LAHO01000016.1"/>
</dbReference>
<name>A0A0M2V210_9GAMM</name>
<keyword evidence="3" id="KW-0472">Membrane</keyword>
<dbReference type="InterPro" id="IPR050570">
    <property type="entry name" value="Cell_wall_metabolism_enzyme"/>
</dbReference>
<evidence type="ECO:0000259" key="4">
    <source>
        <dbReference type="Pfam" id="PF01551"/>
    </source>
</evidence>
<dbReference type="GO" id="GO:0004222">
    <property type="term" value="F:metalloendopeptidase activity"/>
    <property type="evidence" value="ECO:0007669"/>
    <property type="project" value="TreeGrafter"/>
</dbReference>
<dbReference type="PANTHER" id="PTHR21666">
    <property type="entry name" value="PEPTIDASE-RELATED"/>
    <property type="match status" value="1"/>
</dbReference>
<organism evidence="5 6">
    <name type="scientific">Arsukibacterium ikkense</name>
    <dbReference type="NCBI Taxonomy" id="336831"/>
    <lineage>
        <taxon>Bacteria</taxon>
        <taxon>Pseudomonadati</taxon>
        <taxon>Pseudomonadota</taxon>
        <taxon>Gammaproteobacteria</taxon>
        <taxon>Chromatiales</taxon>
        <taxon>Chromatiaceae</taxon>
        <taxon>Arsukibacterium</taxon>
    </lineage>
</organism>
<feature type="coiled-coil region" evidence="2">
    <location>
        <begin position="67"/>
        <end position="94"/>
    </location>
</feature>
<feature type="transmembrane region" description="Helical" evidence="3">
    <location>
        <begin position="28"/>
        <end position="50"/>
    </location>
</feature>
<dbReference type="PATRIC" id="fig|336831.14.peg.29"/>
<dbReference type="SUPFAM" id="SSF51261">
    <property type="entry name" value="Duplicated hybrid motif"/>
    <property type="match status" value="1"/>
</dbReference>
<dbReference type="Gene3D" id="2.70.70.10">
    <property type="entry name" value="Glucose Permease (Domain IIA)"/>
    <property type="match status" value="1"/>
</dbReference>
<dbReference type="OrthoDB" id="9805070at2"/>
<dbReference type="PANTHER" id="PTHR21666:SF289">
    <property type="entry name" value="L-ALA--D-GLU ENDOPEPTIDASE"/>
    <property type="match status" value="1"/>
</dbReference>
<dbReference type="Pfam" id="PF01551">
    <property type="entry name" value="Peptidase_M23"/>
    <property type="match status" value="1"/>
</dbReference>
<keyword evidence="2" id="KW-0175">Coiled coil</keyword>
<dbReference type="FunFam" id="2.70.70.10:FF:000006">
    <property type="entry name" value="M23 family peptidase"/>
    <property type="match status" value="1"/>
</dbReference>
<proteinExistence type="predicted"/>
<accession>A0A0M2V210</accession>
<comment type="caution">
    <text evidence="5">The sequence shown here is derived from an EMBL/GenBank/DDBJ whole genome shotgun (WGS) entry which is preliminary data.</text>
</comment>
<evidence type="ECO:0000256" key="3">
    <source>
        <dbReference type="SAM" id="Phobius"/>
    </source>
</evidence>
<keyword evidence="3" id="KW-1133">Transmembrane helix</keyword>
<keyword evidence="3" id="KW-0812">Transmembrane</keyword>
<dbReference type="AlphaFoldDB" id="A0A0M2V210"/>
<evidence type="ECO:0000256" key="2">
    <source>
        <dbReference type="SAM" id="Coils"/>
    </source>
</evidence>